<name>A0A5B7ISN3_PORTR</name>
<organism evidence="1 2">
    <name type="scientific">Portunus trituberculatus</name>
    <name type="common">Swimming crab</name>
    <name type="synonym">Neptunus trituberculatus</name>
    <dbReference type="NCBI Taxonomy" id="210409"/>
    <lineage>
        <taxon>Eukaryota</taxon>
        <taxon>Metazoa</taxon>
        <taxon>Ecdysozoa</taxon>
        <taxon>Arthropoda</taxon>
        <taxon>Crustacea</taxon>
        <taxon>Multicrustacea</taxon>
        <taxon>Malacostraca</taxon>
        <taxon>Eumalacostraca</taxon>
        <taxon>Eucarida</taxon>
        <taxon>Decapoda</taxon>
        <taxon>Pleocyemata</taxon>
        <taxon>Brachyura</taxon>
        <taxon>Eubrachyura</taxon>
        <taxon>Portunoidea</taxon>
        <taxon>Portunidae</taxon>
        <taxon>Portuninae</taxon>
        <taxon>Portunus</taxon>
    </lineage>
</organism>
<reference evidence="1 2" key="1">
    <citation type="submission" date="2019-05" db="EMBL/GenBank/DDBJ databases">
        <title>Another draft genome of Portunus trituberculatus and its Hox gene families provides insights of decapod evolution.</title>
        <authorList>
            <person name="Jeong J.-H."/>
            <person name="Song I."/>
            <person name="Kim S."/>
            <person name="Choi T."/>
            <person name="Kim D."/>
            <person name="Ryu S."/>
            <person name="Kim W."/>
        </authorList>
    </citation>
    <scope>NUCLEOTIDE SEQUENCE [LARGE SCALE GENOMIC DNA]</scope>
    <source>
        <tissue evidence="1">Muscle</tissue>
    </source>
</reference>
<evidence type="ECO:0000313" key="1">
    <source>
        <dbReference type="EMBL" id="MPC85179.1"/>
    </source>
</evidence>
<sequence length="13" mass="1688">MRLRFPSVTLRRR</sequence>
<protein>
    <submittedName>
        <fullName evidence="1">Uncharacterized protein</fullName>
    </submittedName>
</protein>
<dbReference type="EMBL" id="VSRR010067570">
    <property type="protein sequence ID" value="MPC85179.1"/>
    <property type="molecule type" value="Genomic_DNA"/>
</dbReference>
<proteinExistence type="predicted"/>
<accession>A0A5B7ISN3</accession>
<keyword evidence="2" id="KW-1185">Reference proteome</keyword>
<comment type="caution">
    <text evidence="1">The sequence shown here is derived from an EMBL/GenBank/DDBJ whole genome shotgun (WGS) entry which is preliminary data.</text>
</comment>
<gene>
    <name evidence="1" type="ORF">E2C01_079942</name>
</gene>
<dbReference type="Proteomes" id="UP000324222">
    <property type="component" value="Unassembled WGS sequence"/>
</dbReference>
<evidence type="ECO:0000313" key="2">
    <source>
        <dbReference type="Proteomes" id="UP000324222"/>
    </source>
</evidence>